<dbReference type="InterPro" id="IPR008551">
    <property type="entry name" value="TANGO2"/>
</dbReference>
<evidence type="ECO:0000313" key="2">
    <source>
        <dbReference type="EMBL" id="CZT16333.1"/>
    </source>
</evidence>
<organism evidence="2 3">
    <name type="scientific">Ramularia collo-cygni</name>
    <dbReference type="NCBI Taxonomy" id="112498"/>
    <lineage>
        <taxon>Eukaryota</taxon>
        <taxon>Fungi</taxon>
        <taxon>Dikarya</taxon>
        <taxon>Ascomycota</taxon>
        <taxon>Pezizomycotina</taxon>
        <taxon>Dothideomycetes</taxon>
        <taxon>Dothideomycetidae</taxon>
        <taxon>Mycosphaerellales</taxon>
        <taxon>Mycosphaerellaceae</taxon>
        <taxon>Ramularia</taxon>
    </lineage>
</organism>
<dbReference type="RefSeq" id="XP_023623226.1">
    <property type="nucleotide sequence ID" value="XM_023767458.1"/>
</dbReference>
<dbReference type="Pfam" id="PF05742">
    <property type="entry name" value="TANGO2"/>
    <property type="match status" value="1"/>
</dbReference>
<dbReference type="AlphaFoldDB" id="A0A2D3V7K1"/>
<dbReference type="Proteomes" id="UP000225277">
    <property type="component" value="Unassembled WGS sequence"/>
</dbReference>
<reference evidence="2 3" key="1">
    <citation type="submission" date="2016-03" db="EMBL/GenBank/DDBJ databases">
        <authorList>
            <person name="Ploux O."/>
        </authorList>
    </citation>
    <scope>NUCLEOTIDE SEQUENCE [LARGE SCALE GENOMIC DNA]</scope>
    <source>
        <strain evidence="2 3">URUG2</strain>
    </source>
</reference>
<feature type="region of interest" description="Disordered" evidence="1">
    <location>
        <begin position="249"/>
        <end position="271"/>
    </location>
</feature>
<evidence type="ECO:0000256" key="1">
    <source>
        <dbReference type="SAM" id="MobiDB-lite"/>
    </source>
</evidence>
<evidence type="ECO:0000313" key="3">
    <source>
        <dbReference type="Proteomes" id="UP000225277"/>
    </source>
</evidence>
<protein>
    <submittedName>
        <fullName evidence="2">Related to mouse T10 protein</fullName>
    </submittedName>
</protein>
<dbReference type="GeneID" id="35597397"/>
<sequence>MCISVLSTAHPQYALVLISNRDEFVHRPTLRADWWDPPHQQVLGGRDLQRQERGTWLGITKQGRIAILTNFREEGVNENGQKSRGAMVNSYLTVPPDVHESEDEFAQRLINNVGIHDVGGFTLLFGKLERPKSHNEPSEAKDLPGLAVISNRTDSAKGLRRIATKIGETHGLSNSHYGDNTWPKVVNGEKKLMQAISDDIPRNDSQSEFVEDLLAILCDDSLPDRRNDETWDEYVRHMRKSIMIPAIKGKAAHQSPDAQPDNGDRSLVPGSLKLTPGVGAYGTTKQTVILVDHEGMVTFVERTLYDDSGAPLPNHERDRRIEFKIEGWERQ</sequence>
<dbReference type="EMBL" id="FJUY01000002">
    <property type="protein sequence ID" value="CZT16333.1"/>
    <property type="molecule type" value="Genomic_DNA"/>
</dbReference>
<dbReference type="GO" id="GO:0009306">
    <property type="term" value="P:protein secretion"/>
    <property type="evidence" value="ECO:0007669"/>
    <property type="project" value="TreeGrafter"/>
</dbReference>
<dbReference type="OrthoDB" id="191601at2759"/>
<dbReference type="GO" id="GO:0005794">
    <property type="term" value="C:Golgi apparatus"/>
    <property type="evidence" value="ECO:0007669"/>
    <property type="project" value="TreeGrafter"/>
</dbReference>
<accession>A0A2D3V7K1</accession>
<dbReference type="PANTHER" id="PTHR17985">
    <property type="entry name" value="SER/THR-RICH PROTEIN T10 IN DGCR REGION"/>
    <property type="match status" value="1"/>
</dbReference>
<name>A0A2D3V7K1_9PEZI</name>
<keyword evidence="3" id="KW-1185">Reference proteome</keyword>
<proteinExistence type="predicted"/>
<gene>
    <name evidence="2" type="ORF">RCC_02175</name>
</gene>
<dbReference type="PANTHER" id="PTHR17985:SF8">
    <property type="entry name" value="TRANSPORT AND GOLGI ORGANIZATION PROTEIN 2 HOMOLOG"/>
    <property type="match status" value="1"/>
</dbReference>
<dbReference type="GO" id="GO:0007030">
    <property type="term" value="P:Golgi organization"/>
    <property type="evidence" value="ECO:0007669"/>
    <property type="project" value="TreeGrafter"/>
</dbReference>